<evidence type="ECO:0000313" key="3">
    <source>
        <dbReference type="Proteomes" id="UP000605361"/>
    </source>
</evidence>
<keyword evidence="3" id="KW-1185">Reference proteome</keyword>
<feature type="region of interest" description="Disordered" evidence="1">
    <location>
        <begin position="1"/>
        <end position="29"/>
    </location>
</feature>
<dbReference type="AlphaFoldDB" id="A0A931F324"/>
<evidence type="ECO:0000313" key="2">
    <source>
        <dbReference type="EMBL" id="MBF8191212.1"/>
    </source>
</evidence>
<protein>
    <submittedName>
        <fullName evidence="2">Uncharacterized protein</fullName>
    </submittedName>
</protein>
<name>A0A931F324_9ACTN</name>
<organism evidence="2 3">
    <name type="scientific">Nonomuraea cypriaca</name>
    <dbReference type="NCBI Taxonomy" id="1187855"/>
    <lineage>
        <taxon>Bacteria</taxon>
        <taxon>Bacillati</taxon>
        <taxon>Actinomycetota</taxon>
        <taxon>Actinomycetes</taxon>
        <taxon>Streptosporangiales</taxon>
        <taxon>Streptosporangiaceae</taxon>
        <taxon>Nonomuraea</taxon>
    </lineage>
</organism>
<proteinExistence type="predicted"/>
<sequence>MRSLIVGRATDIPRSRHSGNPAAHPAADVQDFTVEGTLGTPMEVAARVIGGWPDQAPPAGNPALLSP</sequence>
<reference evidence="2" key="1">
    <citation type="submission" date="2020-11" db="EMBL/GenBank/DDBJ databases">
        <title>Whole-genome analyses of Nonomuraea sp. K274.</title>
        <authorList>
            <person name="Veyisoglu A."/>
        </authorList>
    </citation>
    <scope>NUCLEOTIDE SEQUENCE</scope>
    <source>
        <strain evidence="2">K274</strain>
    </source>
</reference>
<dbReference type="EMBL" id="JADOGI010000151">
    <property type="protein sequence ID" value="MBF8191212.1"/>
    <property type="molecule type" value="Genomic_DNA"/>
</dbReference>
<dbReference type="Proteomes" id="UP000605361">
    <property type="component" value="Unassembled WGS sequence"/>
</dbReference>
<gene>
    <name evidence="2" type="ORF">ITP53_36995</name>
</gene>
<dbReference type="RefSeq" id="WP_195900122.1">
    <property type="nucleotide sequence ID" value="NZ_JADOGI010000151.1"/>
</dbReference>
<evidence type="ECO:0000256" key="1">
    <source>
        <dbReference type="SAM" id="MobiDB-lite"/>
    </source>
</evidence>
<accession>A0A931F324</accession>
<comment type="caution">
    <text evidence="2">The sequence shown here is derived from an EMBL/GenBank/DDBJ whole genome shotgun (WGS) entry which is preliminary data.</text>
</comment>